<dbReference type="InterPro" id="IPR041881">
    <property type="entry name" value="PqqD_sf"/>
</dbReference>
<accession>A0A844YWC7</accession>
<keyword evidence="2" id="KW-1185">Reference proteome</keyword>
<organism evidence="1 2">
    <name type="scientific">Alteraurantiacibacter buctensis</name>
    <dbReference type="NCBI Taxonomy" id="1503981"/>
    <lineage>
        <taxon>Bacteria</taxon>
        <taxon>Pseudomonadati</taxon>
        <taxon>Pseudomonadota</taxon>
        <taxon>Alphaproteobacteria</taxon>
        <taxon>Sphingomonadales</taxon>
        <taxon>Erythrobacteraceae</taxon>
        <taxon>Alteraurantiacibacter</taxon>
    </lineage>
</organism>
<dbReference type="AlphaFoldDB" id="A0A844YWC7"/>
<gene>
    <name evidence="1" type="ORF">GRI99_06340</name>
</gene>
<dbReference type="OrthoDB" id="7572166at2"/>
<dbReference type="Proteomes" id="UP000466966">
    <property type="component" value="Unassembled WGS sequence"/>
</dbReference>
<proteinExistence type="predicted"/>
<dbReference type="InterPro" id="IPR008792">
    <property type="entry name" value="PQQD"/>
</dbReference>
<reference evidence="1 2" key="1">
    <citation type="submission" date="2019-12" db="EMBL/GenBank/DDBJ databases">
        <title>Genomic-based taxomic classification of the family Erythrobacteraceae.</title>
        <authorList>
            <person name="Xu L."/>
        </authorList>
    </citation>
    <scope>NUCLEOTIDE SEQUENCE [LARGE SCALE GENOMIC DNA]</scope>
    <source>
        <strain evidence="1 2">M0322</strain>
    </source>
</reference>
<sequence length="87" mass="9271">METIRVAPWISWVPDAASLVLFDERDSSYHVLNESASHIWRLLAAGEEQEMIVAALGADHGLPADQAAEAIGDFATAALAKGLLVAE</sequence>
<dbReference type="Pfam" id="PF05402">
    <property type="entry name" value="PqqD"/>
    <property type="match status" value="1"/>
</dbReference>
<name>A0A844YWC7_9SPHN</name>
<dbReference type="RefSeq" id="WP_160771190.1">
    <property type="nucleotide sequence ID" value="NZ_WTYV01000002.1"/>
</dbReference>
<evidence type="ECO:0000313" key="2">
    <source>
        <dbReference type="Proteomes" id="UP000466966"/>
    </source>
</evidence>
<protein>
    <submittedName>
        <fullName evidence="1">PqqD family peptide modification chaperone</fullName>
    </submittedName>
</protein>
<dbReference type="Gene3D" id="1.10.10.1150">
    <property type="entry name" value="Coenzyme PQQ synthesis protein D (PqqD)"/>
    <property type="match status" value="1"/>
</dbReference>
<evidence type="ECO:0000313" key="1">
    <source>
        <dbReference type="EMBL" id="MXO71258.1"/>
    </source>
</evidence>
<dbReference type="EMBL" id="WTYV01000002">
    <property type="protein sequence ID" value="MXO71258.1"/>
    <property type="molecule type" value="Genomic_DNA"/>
</dbReference>
<comment type="caution">
    <text evidence="1">The sequence shown here is derived from an EMBL/GenBank/DDBJ whole genome shotgun (WGS) entry which is preliminary data.</text>
</comment>